<feature type="region of interest" description="Disordered" evidence="1">
    <location>
        <begin position="51"/>
        <end position="71"/>
    </location>
</feature>
<evidence type="ECO:0000313" key="4">
    <source>
        <dbReference type="Proteomes" id="UP000053144"/>
    </source>
</evidence>
<feature type="compositionally biased region" description="Acidic residues" evidence="1">
    <location>
        <begin position="518"/>
        <end position="541"/>
    </location>
</feature>
<evidence type="ECO:0000259" key="2">
    <source>
        <dbReference type="Pfam" id="PF20167"/>
    </source>
</evidence>
<feature type="region of interest" description="Disordered" evidence="1">
    <location>
        <begin position="85"/>
        <end position="135"/>
    </location>
</feature>
<dbReference type="Pfam" id="PF20167">
    <property type="entry name" value="Transposase_32"/>
    <property type="match status" value="1"/>
</dbReference>
<feature type="domain" description="Putative plant transposon protein" evidence="2">
    <location>
        <begin position="246"/>
        <end position="430"/>
    </location>
</feature>
<evidence type="ECO:0000313" key="3">
    <source>
        <dbReference type="EMBL" id="KOM25716.1"/>
    </source>
</evidence>
<dbReference type="AlphaFoldDB" id="A0A0L9T5T0"/>
<dbReference type="EMBL" id="KQ258285">
    <property type="protein sequence ID" value="KOM25716.1"/>
    <property type="molecule type" value="Genomic_DNA"/>
</dbReference>
<sequence length="541" mass="62090">MEMHLRYISQRLNEEVNTEVNLMDEGQAIVTQSEKILDEKKIWGDEEKIERKEKEELSEKNKDVEKEKEVVEREERKKISVKIKKLRRKREGKKKIKEKKKRKFGERKRKKRKMRGKKKKSYEKSHPHLKKNHRKEKKCTCFMEIFKKLEIKVPMIETLQQGTSEGHVQEARRLRKEGEEHITKVPLSGNLSLSGTLAEWALVPLSGTRAHYGKRLKTMATKRKEKEPEQPHSSRFLSWKHEKHFKGKLATYPAPANIAVVKEFYTNAKKIGDYPAENYLGYVRGHAIRYDPDSINNFLDTVWAGEQCQFALCMEEGADFEDVERVLCIPGGHFERNRSGSVVNIRRVDLTPLAKYWIAFSHANIQPCSHVSDITLSRALFMYCAIRNLNVNIGQVIPDEISVCANTSNNKAPLGHPSLITHLCKIAGVDTSAPPFERPRKAIDEAYYRQYCGGEEAGAQLQSIHRGQVATAEMIVGMYDTPSAHRWTMEEFHNGVAWPGEPVQGGGAEAAEASVREMEEDEADDNDEDEEEEEDTEDNSD</sequence>
<dbReference type="Gramene" id="KOM25716">
    <property type="protein sequence ID" value="KOM25716"/>
    <property type="gene ID" value="LR48_Vigan176s001200"/>
</dbReference>
<organism evidence="3 4">
    <name type="scientific">Phaseolus angularis</name>
    <name type="common">Azuki bean</name>
    <name type="synonym">Vigna angularis</name>
    <dbReference type="NCBI Taxonomy" id="3914"/>
    <lineage>
        <taxon>Eukaryota</taxon>
        <taxon>Viridiplantae</taxon>
        <taxon>Streptophyta</taxon>
        <taxon>Embryophyta</taxon>
        <taxon>Tracheophyta</taxon>
        <taxon>Spermatophyta</taxon>
        <taxon>Magnoliopsida</taxon>
        <taxon>eudicotyledons</taxon>
        <taxon>Gunneridae</taxon>
        <taxon>Pentapetalae</taxon>
        <taxon>rosids</taxon>
        <taxon>fabids</taxon>
        <taxon>Fabales</taxon>
        <taxon>Fabaceae</taxon>
        <taxon>Papilionoideae</taxon>
        <taxon>50 kb inversion clade</taxon>
        <taxon>NPAAA clade</taxon>
        <taxon>indigoferoid/millettioid clade</taxon>
        <taxon>Phaseoleae</taxon>
        <taxon>Vigna</taxon>
    </lineage>
</organism>
<name>A0A0L9T5T0_PHAAN</name>
<accession>A0A0L9T5T0</accession>
<reference evidence="4" key="1">
    <citation type="journal article" date="2015" name="Proc. Natl. Acad. Sci. U.S.A.">
        <title>Genome sequencing of adzuki bean (Vigna angularis) provides insight into high starch and low fat accumulation and domestication.</title>
        <authorList>
            <person name="Yang K."/>
            <person name="Tian Z."/>
            <person name="Chen C."/>
            <person name="Luo L."/>
            <person name="Zhao B."/>
            <person name="Wang Z."/>
            <person name="Yu L."/>
            <person name="Li Y."/>
            <person name="Sun Y."/>
            <person name="Li W."/>
            <person name="Chen Y."/>
            <person name="Li Y."/>
            <person name="Zhang Y."/>
            <person name="Ai D."/>
            <person name="Zhao J."/>
            <person name="Shang C."/>
            <person name="Ma Y."/>
            <person name="Wu B."/>
            <person name="Wang M."/>
            <person name="Gao L."/>
            <person name="Sun D."/>
            <person name="Zhang P."/>
            <person name="Guo F."/>
            <person name="Wang W."/>
            <person name="Li Y."/>
            <person name="Wang J."/>
            <person name="Varshney R.K."/>
            <person name="Wang J."/>
            <person name="Ling H.Q."/>
            <person name="Wan P."/>
        </authorList>
    </citation>
    <scope>NUCLEOTIDE SEQUENCE</scope>
    <source>
        <strain evidence="4">cv. Jingnong 6</strain>
    </source>
</reference>
<feature type="region of interest" description="Disordered" evidence="1">
    <location>
        <begin position="498"/>
        <end position="541"/>
    </location>
</feature>
<gene>
    <name evidence="3" type="ORF">LR48_Vigan176s001200</name>
</gene>
<protein>
    <recommendedName>
        <fullName evidence="2">Putative plant transposon protein domain-containing protein</fullName>
    </recommendedName>
</protein>
<proteinExistence type="predicted"/>
<dbReference type="Proteomes" id="UP000053144">
    <property type="component" value="Unassembled WGS sequence"/>
</dbReference>
<dbReference type="InterPro" id="IPR046796">
    <property type="entry name" value="Transposase_32_dom"/>
</dbReference>
<evidence type="ECO:0000256" key="1">
    <source>
        <dbReference type="SAM" id="MobiDB-lite"/>
    </source>
</evidence>